<name>A0ABY4EMY3_9BACI</name>
<dbReference type="EMBL" id="CP095073">
    <property type="protein sequence ID" value="UOQ45816.1"/>
    <property type="molecule type" value="Genomic_DNA"/>
</dbReference>
<gene>
    <name evidence="1" type="ORF">MUN89_07770</name>
</gene>
<accession>A0ABY4EMY3</accession>
<sequence length="121" mass="14290">MRRSLEYKDTELVVKLGLVIRLFALKKEVRIPYHTIKSTVVDYFKPPAWTVRMPGTSISPLNIFEGTFKYQDNWYFLSYEHQVPLVIIELSGHQYRFVVIELDKPEQVAAEIRSCINYSYL</sequence>
<proteinExistence type="predicted"/>
<dbReference type="Proteomes" id="UP000831787">
    <property type="component" value="Chromosome"/>
</dbReference>
<evidence type="ECO:0000313" key="1">
    <source>
        <dbReference type="EMBL" id="UOQ45816.1"/>
    </source>
</evidence>
<organism evidence="1 2">
    <name type="scientific">Halobacillus salinarum</name>
    <dbReference type="NCBI Taxonomy" id="2932257"/>
    <lineage>
        <taxon>Bacteria</taxon>
        <taxon>Bacillati</taxon>
        <taxon>Bacillota</taxon>
        <taxon>Bacilli</taxon>
        <taxon>Bacillales</taxon>
        <taxon>Bacillaceae</taxon>
        <taxon>Halobacillus</taxon>
    </lineage>
</organism>
<protein>
    <submittedName>
        <fullName evidence="1">Uncharacterized protein</fullName>
    </submittedName>
</protein>
<evidence type="ECO:0000313" key="2">
    <source>
        <dbReference type="Proteomes" id="UP000831787"/>
    </source>
</evidence>
<keyword evidence="2" id="KW-1185">Reference proteome</keyword>
<reference evidence="1 2" key="1">
    <citation type="submission" date="2022-04" db="EMBL/GenBank/DDBJ databases">
        <title>Halobacillus sp. isolated from saltern.</title>
        <authorList>
            <person name="Won M."/>
            <person name="Lee C.-M."/>
            <person name="Woen H.-Y."/>
            <person name="Kwon S.-W."/>
        </authorList>
    </citation>
    <scope>NUCLEOTIDE SEQUENCE [LARGE SCALE GENOMIC DNA]</scope>
    <source>
        <strain evidence="1 2">SSBR10-3</strain>
    </source>
</reference>
<dbReference type="RefSeq" id="WP_244712694.1">
    <property type="nucleotide sequence ID" value="NZ_CP095073.1"/>
</dbReference>